<evidence type="ECO:0000256" key="2">
    <source>
        <dbReference type="ARBA" id="ARBA00022617"/>
    </source>
</evidence>
<evidence type="ECO:0000256" key="7">
    <source>
        <dbReference type="ARBA" id="ARBA00023136"/>
    </source>
</evidence>
<evidence type="ECO:0000256" key="8">
    <source>
        <dbReference type="PROSITE-ProRule" id="PRU00433"/>
    </source>
</evidence>
<feature type="domain" description="Cytochrome c" evidence="11">
    <location>
        <begin position="39"/>
        <end position="222"/>
    </location>
</feature>
<dbReference type="InterPro" id="IPR002326">
    <property type="entry name" value="Cyt_c1"/>
</dbReference>
<protein>
    <submittedName>
        <fullName evidence="12">Cytochrome c1</fullName>
    </submittedName>
</protein>
<reference evidence="12 13" key="1">
    <citation type="submission" date="2024-02" db="EMBL/GenBank/DDBJ databases">
        <title>Bacteria isolated from the canopy kelp, Nereocystis luetkeana.</title>
        <authorList>
            <person name="Pfister C.A."/>
            <person name="Younker I.T."/>
            <person name="Light S.H."/>
        </authorList>
    </citation>
    <scope>NUCLEOTIDE SEQUENCE [LARGE SCALE GENOMIC DNA]</scope>
    <source>
        <strain evidence="12 13">TI.4.07</strain>
    </source>
</reference>
<keyword evidence="10" id="KW-0732">Signal</keyword>
<evidence type="ECO:0000256" key="3">
    <source>
        <dbReference type="ARBA" id="ARBA00022692"/>
    </source>
</evidence>
<keyword evidence="6 8" id="KW-0408">Iron</keyword>
<organism evidence="12 13">
    <name type="scientific">Marinomonas arenicola</name>
    <dbReference type="NCBI Taxonomy" id="569601"/>
    <lineage>
        <taxon>Bacteria</taxon>
        <taxon>Pseudomonadati</taxon>
        <taxon>Pseudomonadota</taxon>
        <taxon>Gammaproteobacteria</taxon>
        <taxon>Oceanospirillales</taxon>
        <taxon>Oceanospirillaceae</taxon>
        <taxon>Marinomonas</taxon>
    </lineage>
</organism>
<evidence type="ECO:0000313" key="12">
    <source>
        <dbReference type="EMBL" id="MEL0613426.1"/>
    </source>
</evidence>
<keyword evidence="2 8" id="KW-0349">Heme</keyword>
<feature type="chain" id="PRO_5047221386" evidence="10">
    <location>
        <begin position="24"/>
        <end position="256"/>
    </location>
</feature>
<dbReference type="EMBL" id="JBAKAR010000006">
    <property type="protein sequence ID" value="MEL0613426.1"/>
    <property type="molecule type" value="Genomic_DNA"/>
</dbReference>
<sequence>MKLIWRQVILALCFLLSVPLALAETAALDKITPDAGDLASLQRGFALYSNYCSGCHQLQYVRYSRVAEDLSIPKSLFAENLLPKYARIGDQITSTMTKSDAKAWFGVVPPDLSLAASHHSPDWIYRYLQGFYQDKTRPFGVNNSVSPDSMMPNVLEHLQGGRQLRCEEAANAFNGKYSISTLLSDSKCGIVDGIKKGQLTDQEFKKVAYDIANFLAYTSDPSRSDRESLGLKVLLFIGLFVLFAYLLKREFWRDLA</sequence>
<dbReference type="InterPro" id="IPR036909">
    <property type="entry name" value="Cyt_c-like_dom_sf"/>
</dbReference>
<dbReference type="SUPFAM" id="SSF46626">
    <property type="entry name" value="Cytochrome c"/>
    <property type="match status" value="1"/>
</dbReference>
<evidence type="ECO:0000256" key="5">
    <source>
        <dbReference type="ARBA" id="ARBA00022989"/>
    </source>
</evidence>
<evidence type="ECO:0000259" key="11">
    <source>
        <dbReference type="PROSITE" id="PS51007"/>
    </source>
</evidence>
<feature type="transmembrane region" description="Helical" evidence="9">
    <location>
        <begin position="229"/>
        <end position="247"/>
    </location>
</feature>
<evidence type="ECO:0000256" key="9">
    <source>
        <dbReference type="SAM" id="Phobius"/>
    </source>
</evidence>
<evidence type="ECO:0000256" key="6">
    <source>
        <dbReference type="ARBA" id="ARBA00023004"/>
    </source>
</evidence>
<evidence type="ECO:0000313" key="13">
    <source>
        <dbReference type="Proteomes" id="UP001379949"/>
    </source>
</evidence>
<keyword evidence="7 9" id="KW-0472">Membrane</keyword>
<dbReference type="InterPro" id="IPR009056">
    <property type="entry name" value="Cyt_c-like_dom"/>
</dbReference>
<keyword evidence="5 9" id="KW-1133">Transmembrane helix</keyword>
<keyword evidence="4 8" id="KW-0479">Metal-binding</keyword>
<evidence type="ECO:0000256" key="10">
    <source>
        <dbReference type="SAM" id="SignalP"/>
    </source>
</evidence>
<comment type="subcellular location">
    <subcellularLocation>
        <location evidence="1">Membrane</location>
    </subcellularLocation>
</comment>
<name>A0ABU9G4L1_9GAMM</name>
<dbReference type="Pfam" id="PF02167">
    <property type="entry name" value="Cytochrom_C1"/>
    <property type="match status" value="1"/>
</dbReference>
<dbReference type="RefSeq" id="WP_341567194.1">
    <property type="nucleotide sequence ID" value="NZ_JBAKAR010000006.1"/>
</dbReference>
<evidence type="ECO:0000256" key="1">
    <source>
        <dbReference type="ARBA" id="ARBA00004370"/>
    </source>
</evidence>
<keyword evidence="13" id="KW-1185">Reference proteome</keyword>
<dbReference type="Proteomes" id="UP001379949">
    <property type="component" value="Unassembled WGS sequence"/>
</dbReference>
<dbReference type="PANTHER" id="PTHR10266:SF3">
    <property type="entry name" value="CYTOCHROME C1, HEME PROTEIN, MITOCHONDRIAL"/>
    <property type="match status" value="1"/>
</dbReference>
<gene>
    <name evidence="12" type="ORF">V6242_09720</name>
</gene>
<dbReference type="PRINTS" id="PR00603">
    <property type="entry name" value="CYTOCHROMEC1"/>
</dbReference>
<feature type="signal peptide" evidence="10">
    <location>
        <begin position="1"/>
        <end position="23"/>
    </location>
</feature>
<dbReference type="PROSITE" id="PS51007">
    <property type="entry name" value="CYTC"/>
    <property type="match status" value="1"/>
</dbReference>
<dbReference type="Gene3D" id="1.10.760.10">
    <property type="entry name" value="Cytochrome c-like domain"/>
    <property type="match status" value="1"/>
</dbReference>
<comment type="caution">
    <text evidence="12">The sequence shown here is derived from an EMBL/GenBank/DDBJ whole genome shotgun (WGS) entry which is preliminary data.</text>
</comment>
<dbReference type="PANTHER" id="PTHR10266">
    <property type="entry name" value="CYTOCHROME C1"/>
    <property type="match status" value="1"/>
</dbReference>
<accession>A0ABU9G4L1</accession>
<evidence type="ECO:0000256" key="4">
    <source>
        <dbReference type="ARBA" id="ARBA00022723"/>
    </source>
</evidence>
<keyword evidence="3 9" id="KW-0812">Transmembrane</keyword>
<proteinExistence type="predicted"/>